<dbReference type="Gene3D" id="3.60.21.50">
    <property type="match status" value="1"/>
</dbReference>
<comment type="similarity">
    <text evidence="1">Belongs to the DNA polymerase delta/II small subunit family.</text>
</comment>
<keyword evidence="4" id="KW-0472">Membrane</keyword>
<evidence type="ECO:0000259" key="6">
    <source>
        <dbReference type="Pfam" id="PF04042"/>
    </source>
</evidence>
<protein>
    <recommendedName>
        <fullName evidence="6">DNA polymerase alpha/delta/epsilon subunit B domain-containing protein</fullName>
    </recommendedName>
</protein>
<comment type="caution">
    <text evidence="7">The sequence shown here is derived from an EMBL/GenBank/DDBJ whole genome shotgun (WGS) entry which is preliminary data.</text>
</comment>
<dbReference type="AlphaFoldDB" id="A0A813JK68"/>
<feature type="region of interest" description="Disordered" evidence="3">
    <location>
        <begin position="773"/>
        <end position="809"/>
    </location>
</feature>
<feature type="transmembrane region" description="Helical" evidence="4">
    <location>
        <begin position="387"/>
        <end position="406"/>
    </location>
</feature>
<evidence type="ECO:0000256" key="2">
    <source>
        <dbReference type="ARBA" id="ARBA00022705"/>
    </source>
</evidence>
<dbReference type="PANTHER" id="PTHR10416">
    <property type="entry name" value="DNA POLYMERASE DELTA SUBUNIT 2"/>
    <property type="match status" value="1"/>
</dbReference>
<evidence type="ECO:0000313" key="7">
    <source>
        <dbReference type="EMBL" id="CAE8679479.1"/>
    </source>
</evidence>
<evidence type="ECO:0000256" key="4">
    <source>
        <dbReference type="SAM" id="Phobius"/>
    </source>
</evidence>
<dbReference type="InterPro" id="IPR024826">
    <property type="entry name" value="DNA_pol_delta/II_ssu"/>
</dbReference>
<evidence type="ECO:0000256" key="3">
    <source>
        <dbReference type="SAM" id="MobiDB-lite"/>
    </source>
</evidence>
<feature type="signal peptide" evidence="5">
    <location>
        <begin position="1"/>
        <end position="22"/>
    </location>
</feature>
<sequence length="809" mass="87470">HQLAPVRHVVICGGLLAAGLTGVDVRAALCEVDEVFAELAELVSVDIMPGRDDPSNLSLPQMPMHPGLFRRLRGCGGFTSVGNPAQFNLDGLQVLGHSGQPVDDLLRCVRLPSDDKAPLEALCTCLDGLHLAPTAPDTLVSQTFQGADPFIIDDVPHVLFSGGHGRASFRWHRSSDPGPGGTQCICVPAFHRQQAIVLVSLCNPREVTLETFDGVETAAAGDNQTLAGQPVDVPSHDSALADYQARSFLNRLFCPSVETNEDDAKVQEMLEQLRISYAKAAIGVFMHVFPPLLVIAACASYVLQGDGSEHESTTHFTMLFIGYAASGLVVMESASSRSCELGMAFANILIAVGVRVLVPANHWFMASPIRSSARTLVGIGMKNHRHVFLYSIMYVVMYSYGTFASAKQIPGMHAGLGTLTACVLPELASSAFIWATVHLMEAEVKQRLKASLHMTSARGETSAVQGMLSMFCDAQAELNADLRISNPNRKLSRMLRTTASLENVELISFIAEHDQPRFLALVKSSRPVLGQSDGLPLHSTPGLLHAQMRTASGELFSVRFFYVCRLDVHGSLQHSVGICDEGQRTPEEIDENFIQASRASWEHQQLEKKQEQEGEEIHSQPRNKGAAFAAPDDHGRSRSASAASSRTSSRTLGSLQRMPVLSRASLFFDPRIAGFPIRETRFVFDPAAGSSGPVLDGWLLPEEQERFRSFLSDFQAVAFGENTTVQAAFPMKLKMPGASDVACLLAGSAVVSMTAADGVASRMRLDLSIFSGGRFRSGPRKPKSSEPFPARRARSRFGSIGQAADEVTS</sequence>
<keyword evidence="4" id="KW-1133">Transmembrane helix</keyword>
<dbReference type="GO" id="GO:0006271">
    <property type="term" value="P:DNA strand elongation involved in DNA replication"/>
    <property type="evidence" value="ECO:0007669"/>
    <property type="project" value="TreeGrafter"/>
</dbReference>
<dbReference type="EMBL" id="CAJNNW010025767">
    <property type="protein sequence ID" value="CAE8679479.1"/>
    <property type="molecule type" value="Genomic_DNA"/>
</dbReference>
<gene>
    <name evidence="7" type="ORF">PGLA2088_LOCUS21376</name>
</gene>
<dbReference type="InterPro" id="IPR007185">
    <property type="entry name" value="DNA_pol_a/d/e_bsu"/>
</dbReference>
<dbReference type="PANTHER" id="PTHR10416:SF0">
    <property type="entry name" value="DNA POLYMERASE DELTA SUBUNIT 2"/>
    <property type="match status" value="1"/>
</dbReference>
<feature type="transmembrane region" description="Helical" evidence="4">
    <location>
        <begin position="280"/>
        <end position="303"/>
    </location>
</feature>
<feature type="non-terminal residue" evidence="7">
    <location>
        <position position="1"/>
    </location>
</feature>
<feature type="domain" description="DNA polymerase alpha/delta/epsilon subunit B" evidence="6">
    <location>
        <begin position="27"/>
        <end position="162"/>
    </location>
</feature>
<reference evidence="7" key="1">
    <citation type="submission" date="2021-02" db="EMBL/GenBank/DDBJ databases">
        <authorList>
            <person name="Dougan E. K."/>
            <person name="Rhodes N."/>
            <person name="Thang M."/>
            <person name="Chan C."/>
        </authorList>
    </citation>
    <scope>NUCLEOTIDE SEQUENCE</scope>
</reference>
<accession>A0A813JK68</accession>
<dbReference type="Pfam" id="PF04042">
    <property type="entry name" value="DNA_pol_E_B"/>
    <property type="match status" value="1"/>
</dbReference>
<evidence type="ECO:0000256" key="5">
    <source>
        <dbReference type="SAM" id="SignalP"/>
    </source>
</evidence>
<feature type="compositionally biased region" description="Low complexity" evidence="3">
    <location>
        <begin position="638"/>
        <end position="651"/>
    </location>
</feature>
<evidence type="ECO:0000256" key="1">
    <source>
        <dbReference type="ARBA" id="ARBA00006035"/>
    </source>
</evidence>
<keyword evidence="2" id="KW-0235">DNA replication</keyword>
<keyword evidence="5" id="KW-0732">Signal</keyword>
<name>A0A813JK68_POLGL</name>
<evidence type="ECO:0000313" key="8">
    <source>
        <dbReference type="Proteomes" id="UP000626109"/>
    </source>
</evidence>
<dbReference type="Proteomes" id="UP000626109">
    <property type="component" value="Unassembled WGS sequence"/>
</dbReference>
<feature type="transmembrane region" description="Helical" evidence="4">
    <location>
        <begin position="315"/>
        <end position="331"/>
    </location>
</feature>
<feature type="chain" id="PRO_5032877933" description="DNA polymerase alpha/delta/epsilon subunit B domain-containing protein" evidence="5">
    <location>
        <begin position="23"/>
        <end position="809"/>
    </location>
</feature>
<organism evidence="7 8">
    <name type="scientific">Polarella glacialis</name>
    <name type="common">Dinoflagellate</name>
    <dbReference type="NCBI Taxonomy" id="89957"/>
    <lineage>
        <taxon>Eukaryota</taxon>
        <taxon>Sar</taxon>
        <taxon>Alveolata</taxon>
        <taxon>Dinophyceae</taxon>
        <taxon>Suessiales</taxon>
        <taxon>Suessiaceae</taxon>
        <taxon>Polarella</taxon>
    </lineage>
</organism>
<keyword evidence="4" id="KW-0812">Transmembrane</keyword>
<dbReference type="GO" id="GO:0003677">
    <property type="term" value="F:DNA binding"/>
    <property type="evidence" value="ECO:0007669"/>
    <property type="project" value="InterPro"/>
</dbReference>
<dbReference type="GO" id="GO:0043625">
    <property type="term" value="C:delta DNA polymerase complex"/>
    <property type="evidence" value="ECO:0007669"/>
    <property type="project" value="TreeGrafter"/>
</dbReference>
<feature type="region of interest" description="Disordered" evidence="3">
    <location>
        <begin position="600"/>
        <end position="651"/>
    </location>
</feature>
<feature type="compositionally biased region" description="Basic and acidic residues" evidence="3">
    <location>
        <begin position="600"/>
        <end position="619"/>
    </location>
</feature>
<feature type="transmembrane region" description="Helical" evidence="4">
    <location>
        <begin position="343"/>
        <end position="366"/>
    </location>
</feature>
<proteinExistence type="inferred from homology"/>